<protein>
    <submittedName>
        <fullName evidence="1">AcOrf-116</fullName>
    </submittedName>
    <submittedName>
        <fullName evidence="2">Orf-116 peptide</fullName>
    </submittedName>
</protein>
<dbReference type="EMBL" id="KU697902">
    <property type="protein sequence ID" value="ANN45780.1"/>
    <property type="molecule type" value="Genomic_DNA"/>
</dbReference>
<evidence type="ECO:0000313" key="2">
    <source>
        <dbReference type="EMBL" id="ANN45780.1"/>
    </source>
</evidence>
<dbReference type="KEGG" id="vg:1403949"/>
<dbReference type="EMBL" id="KM667940">
    <property type="protein sequence ID" value="AIU57063.1"/>
    <property type="molecule type" value="Genomic_DNA"/>
</dbReference>
<dbReference type="EMBL" id="KU697903">
    <property type="protein sequence ID" value="ANN45899.1"/>
    <property type="molecule type" value="Genomic_DNA"/>
</dbReference>
<dbReference type="Pfam" id="PF17586">
    <property type="entry name" value="DUF5485"/>
    <property type="match status" value="1"/>
</dbReference>
<reference evidence="1" key="1">
    <citation type="submission" date="2014-09" db="EMBL/GenBank/DDBJ databases">
        <title>Complete Genome Sequence of the E2 Strain of Autographa californica Multiple Nucleopolyhedrovirus.</title>
        <authorList>
            <person name="Maghodia A.B."/>
            <person name="Jarvis D.L."/>
            <person name="Geisler C."/>
        </authorList>
    </citation>
    <scope>NUCLEOTIDE SEQUENCE</scope>
    <source>
        <strain evidence="1">E2</strain>
    </source>
</reference>
<sequence length="56" mass="6426">MYFTSRFLSALGTSNTLAVRCMTVKMNAVDAELYRPRFIFCATSHFVRHTTLFTLS</sequence>
<organismHost>
    <name type="scientific">Lepidoptera</name>
    <name type="common">moths &amp; butterflies</name>
    <dbReference type="NCBI Taxonomy" id="7088"/>
</organismHost>
<organism evidence="1">
    <name type="scientific">Autographa californica nuclear polyhedrosis virus</name>
    <name type="common">AcMNPV</name>
    <dbReference type="NCBI Taxonomy" id="46015"/>
    <lineage>
        <taxon>Viruses</taxon>
        <taxon>Viruses incertae sedis</taxon>
        <taxon>Naldaviricetes</taxon>
        <taxon>Lefavirales</taxon>
        <taxon>Baculoviridae</taxon>
        <taxon>Alphabaculovirus</taxon>
        <taxon>Alphabaculovirus aucalifornicae</taxon>
    </lineage>
</organism>
<dbReference type="GeneID" id="1403949"/>
<dbReference type="InterPro" id="IPR035138">
    <property type="entry name" value="DUF5485"/>
</dbReference>
<evidence type="ECO:0000313" key="3">
    <source>
        <dbReference type="EMBL" id="ANN45899.1"/>
    </source>
</evidence>
<accession>A0A097PV92</accession>
<dbReference type="OrthoDB" id="37159at10239"/>
<proteinExistence type="predicted"/>
<evidence type="ECO:0000313" key="1">
    <source>
        <dbReference type="EMBL" id="AIU57063.1"/>
    </source>
</evidence>
<gene>
    <name evidence="1" type="primary">AcOrf-116</name>
    <name evidence="2" type="synonym">Orf-116</name>
    <name evidence="2" type="ORF">ACNVgp117</name>
</gene>
<dbReference type="RefSeq" id="NP_054146.1">
    <property type="nucleotide sequence ID" value="NC_001623.1"/>
</dbReference>
<name>A0A097PV92_NPVAC</name>
<reference evidence="2" key="2">
    <citation type="journal article" date="2016" name="Sci. Rep.">
        <title>Generating a host range-expanded recombinant baculovirus.</title>
        <authorList>
            <person name="Wu C."/>
            <person name="Deng Z."/>
            <person name="Long Z."/>
            <person name="Cai Y."/>
            <person name="Ying Z."/>
            <person name="Yin H."/>
            <person name="Yuan M."/>
            <person name="Clem R.J."/>
            <person name="Yang K."/>
            <person name="Pang Y."/>
        </authorList>
    </citation>
    <scope>NUCLEOTIDE SEQUENCE</scope>
    <source>
        <strain evidence="2">VAcRev-1</strain>
        <strain evidence="3">VAcRev-2</strain>
    </source>
</reference>